<keyword evidence="4" id="KW-1185">Reference proteome</keyword>
<dbReference type="AlphaFoldDB" id="A0A9P5UAU2"/>
<name>A0A9P5UAU2_9AGAR</name>
<evidence type="ECO:0000256" key="2">
    <source>
        <dbReference type="SAM" id="SignalP"/>
    </source>
</evidence>
<evidence type="ECO:0000256" key="1">
    <source>
        <dbReference type="SAM" id="MobiDB-lite"/>
    </source>
</evidence>
<keyword evidence="2" id="KW-0732">Signal</keyword>
<feature type="chain" id="PRO_5040308692" evidence="2">
    <location>
        <begin position="23"/>
        <end position="257"/>
    </location>
</feature>
<feature type="compositionally biased region" description="Polar residues" evidence="1">
    <location>
        <begin position="207"/>
        <end position="216"/>
    </location>
</feature>
<reference evidence="3" key="1">
    <citation type="submission" date="2020-11" db="EMBL/GenBank/DDBJ databases">
        <authorList>
            <consortium name="DOE Joint Genome Institute"/>
            <person name="Ahrendt S."/>
            <person name="Riley R."/>
            <person name="Andreopoulos W."/>
            <person name="Labutti K."/>
            <person name="Pangilinan J."/>
            <person name="Ruiz-Duenas F.J."/>
            <person name="Barrasa J.M."/>
            <person name="Sanchez-Garcia M."/>
            <person name="Camarero S."/>
            <person name="Miyauchi S."/>
            <person name="Serrano A."/>
            <person name="Linde D."/>
            <person name="Babiker R."/>
            <person name="Drula E."/>
            <person name="Ayuso-Fernandez I."/>
            <person name="Pacheco R."/>
            <person name="Padilla G."/>
            <person name="Ferreira P."/>
            <person name="Barriuso J."/>
            <person name="Kellner H."/>
            <person name="Castanera R."/>
            <person name="Alfaro M."/>
            <person name="Ramirez L."/>
            <person name="Pisabarro A.G."/>
            <person name="Kuo A."/>
            <person name="Tritt A."/>
            <person name="Lipzen A."/>
            <person name="He G."/>
            <person name="Yan M."/>
            <person name="Ng V."/>
            <person name="Cullen D."/>
            <person name="Martin F."/>
            <person name="Rosso M.-N."/>
            <person name="Henrissat B."/>
            <person name="Hibbett D."/>
            <person name="Martinez A.T."/>
            <person name="Grigoriev I.V."/>
        </authorList>
    </citation>
    <scope>NUCLEOTIDE SEQUENCE</scope>
    <source>
        <strain evidence="3">AH 40177</strain>
    </source>
</reference>
<gene>
    <name evidence="3" type="ORF">BDP27DRAFT_1419009</name>
</gene>
<protein>
    <submittedName>
        <fullName evidence="3">Uncharacterized protein</fullName>
    </submittedName>
</protein>
<feature type="region of interest" description="Disordered" evidence="1">
    <location>
        <begin position="199"/>
        <end position="257"/>
    </location>
</feature>
<proteinExistence type="predicted"/>
<feature type="signal peptide" evidence="2">
    <location>
        <begin position="1"/>
        <end position="22"/>
    </location>
</feature>
<organism evidence="3 4">
    <name type="scientific">Rhodocollybia butyracea</name>
    <dbReference type="NCBI Taxonomy" id="206335"/>
    <lineage>
        <taxon>Eukaryota</taxon>
        <taxon>Fungi</taxon>
        <taxon>Dikarya</taxon>
        <taxon>Basidiomycota</taxon>
        <taxon>Agaricomycotina</taxon>
        <taxon>Agaricomycetes</taxon>
        <taxon>Agaricomycetidae</taxon>
        <taxon>Agaricales</taxon>
        <taxon>Marasmiineae</taxon>
        <taxon>Omphalotaceae</taxon>
        <taxon>Rhodocollybia</taxon>
    </lineage>
</organism>
<evidence type="ECO:0000313" key="3">
    <source>
        <dbReference type="EMBL" id="KAF9071433.1"/>
    </source>
</evidence>
<comment type="caution">
    <text evidence="3">The sequence shown here is derived from an EMBL/GenBank/DDBJ whole genome shotgun (WGS) entry which is preliminary data.</text>
</comment>
<feature type="compositionally biased region" description="Basic and acidic residues" evidence="1">
    <location>
        <begin position="231"/>
        <end position="245"/>
    </location>
</feature>
<sequence length="257" mass="28670">MFFTRHSLGFALLTFLISLACAMPTLERRGLHHYRVTMLGERGQLVWLAEGLERDVKNSINAILEKMGEPIRELRVPSPGTFQYVPPAPDKLYYFKLEKMELEFFSRKVIAGKDNFCADNPGYGYFVNPKGQNPRILLGGVVVSDKDGLHVVHLPSFDSLNSGDEEQKKSLELWKEADSKFLRVISGWEGMTEAVKKAAANLPEPASPNSASQDPSAASAESKHGGKRKHSLEVPVKEEEGKIELPIRPALKKPKKE</sequence>
<accession>A0A9P5UAU2</accession>
<dbReference type="EMBL" id="JADNRY010000032">
    <property type="protein sequence ID" value="KAF9071433.1"/>
    <property type="molecule type" value="Genomic_DNA"/>
</dbReference>
<dbReference type="Proteomes" id="UP000772434">
    <property type="component" value="Unassembled WGS sequence"/>
</dbReference>
<dbReference type="PROSITE" id="PS51257">
    <property type="entry name" value="PROKAR_LIPOPROTEIN"/>
    <property type="match status" value="1"/>
</dbReference>
<evidence type="ECO:0000313" key="4">
    <source>
        <dbReference type="Proteomes" id="UP000772434"/>
    </source>
</evidence>